<dbReference type="InterPro" id="IPR040128">
    <property type="entry name" value="T25E4.2-like"/>
</dbReference>
<sequence>FGTHSEANTAQLFKETCNLFAVTKDLPTITTHFLSRKDSPFNKRIDEAILQSDAFLRRNIIKYVESPFRPFARGTKNCTEQERIPPAAQPF</sequence>
<dbReference type="AlphaFoldDB" id="A0AAV5W8B1"/>
<proteinExistence type="predicted"/>
<dbReference type="EMBL" id="BTSY01000005">
    <property type="protein sequence ID" value="GMT28076.1"/>
    <property type="molecule type" value="Genomic_DNA"/>
</dbReference>
<accession>A0AAV5W8B1</accession>
<dbReference type="PANTHER" id="PTHR22714:SF7">
    <property type="entry name" value="SOLUTE-BINDING PROTEIN FAMILY 3_N-TERMINAL DOMAIN-CONTAINING PROTEIN"/>
    <property type="match status" value="1"/>
</dbReference>
<reference evidence="1" key="1">
    <citation type="submission" date="2023-10" db="EMBL/GenBank/DDBJ databases">
        <title>Genome assembly of Pristionchus species.</title>
        <authorList>
            <person name="Yoshida K."/>
            <person name="Sommer R.J."/>
        </authorList>
    </citation>
    <scope>NUCLEOTIDE SEQUENCE</scope>
    <source>
        <strain evidence="1">RS5133</strain>
    </source>
</reference>
<evidence type="ECO:0000313" key="1">
    <source>
        <dbReference type="EMBL" id="GMT28076.1"/>
    </source>
</evidence>
<organism evidence="1 2">
    <name type="scientific">Pristionchus fissidentatus</name>
    <dbReference type="NCBI Taxonomy" id="1538716"/>
    <lineage>
        <taxon>Eukaryota</taxon>
        <taxon>Metazoa</taxon>
        <taxon>Ecdysozoa</taxon>
        <taxon>Nematoda</taxon>
        <taxon>Chromadorea</taxon>
        <taxon>Rhabditida</taxon>
        <taxon>Rhabditina</taxon>
        <taxon>Diplogasteromorpha</taxon>
        <taxon>Diplogasteroidea</taxon>
        <taxon>Neodiplogasteridae</taxon>
        <taxon>Pristionchus</taxon>
    </lineage>
</organism>
<name>A0AAV5W8B1_9BILA</name>
<comment type="caution">
    <text evidence="1">The sequence shown here is derived from an EMBL/GenBank/DDBJ whole genome shotgun (WGS) entry which is preliminary data.</text>
</comment>
<keyword evidence="2" id="KW-1185">Reference proteome</keyword>
<gene>
    <name evidence="1" type="ORF">PFISCL1PPCAC_19373</name>
</gene>
<evidence type="ECO:0000313" key="2">
    <source>
        <dbReference type="Proteomes" id="UP001432322"/>
    </source>
</evidence>
<dbReference type="Proteomes" id="UP001432322">
    <property type="component" value="Unassembled WGS sequence"/>
</dbReference>
<dbReference type="PANTHER" id="PTHR22714">
    <property type="entry name" value="PROTEIN CBG02446-RELATED"/>
    <property type="match status" value="1"/>
</dbReference>
<feature type="non-terminal residue" evidence="1">
    <location>
        <position position="91"/>
    </location>
</feature>
<feature type="non-terminal residue" evidence="1">
    <location>
        <position position="1"/>
    </location>
</feature>
<protein>
    <submittedName>
        <fullName evidence="1">Uncharacterized protein</fullName>
    </submittedName>
</protein>